<gene>
    <name evidence="1" type="ORF">DSM3645_03103</name>
</gene>
<accession>A3ZVT4</accession>
<proteinExistence type="predicted"/>
<sequence length="34" mass="4048">MWKRVAARSLRRCFFNKSWNENLFAGNSIFKPTA</sequence>
<protein>
    <submittedName>
        <fullName evidence="1">Uncharacterized protein</fullName>
    </submittedName>
</protein>
<reference evidence="1 2" key="1">
    <citation type="submission" date="2006-02" db="EMBL/GenBank/DDBJ databases">
        <authorList>
            <person name="Amann R."/>
            <person name="Ferriera S."/>
            <person name="Johnson J."/>
            <person name="Kravitz S."/>
            <person name="Halpern A."/>
            <person name="Remington K."/>
            <person name="Beeson K."/>
            <person name="Tran B."/>
            <person name="Rogers Y.-H."/>
            <person name="Friedman R."/>
            <person name="Venter J.C."/>
        </authorList>
    </citation>
    <scope>NUCLEOTIDE SEQUENCE [LARGE SCALE GENOMIC DNA]</scope>
    <source>
        <strain evidence="1 2">DSM 3645</strain>
    </source>
</reference>
<comment type="caution">
    <text evidence="1">The sequence shown here is derived from an EMBL/GenBank/DDBJ whole genome shotgun (WGS) entry which is preliminary data.</text>
</comment>
<organism evidence="1 2">
    <name type="scientific">Blastopirellula marina DSM 3645</name>
    <dbReference type="NCBI Taxonomy" id="314230"/>
    <lineage>
        <taxon>Bacteria</taxon>
        <taxon>Pseudomonadati</taxon>
        <taxon>Planctomycetota</taxon>
        <taxon>Planctomycetia</taxon>
        <taxon>Pirellulales</taxon>
        <taxon>Pirellulaceae</taxon>
        <taxon>Blastopirellula</taxon>
    </lineage>
</organism>
<evidence type="ECO:0000313" key="2">
    <source>
        <dbReference type="Proteomes" id="UP000004358"/>
    </source>
</evidence>
<dbReference type="AlphaFoldDB" id="A3ZVT4"/>
<name>A3ZVT4_9BACT</name>
<dbReference type="EMBL" id="AANZ01000014">
    <property type="protein sequence ID" value="EAQ79430.1"/>
    <property type="molecule type" value="Genomic_DNA"/>
</dbReference>
<evidence type="ECO:0000313" key="1">
    <source>
        <dbReference type="EMBL" id="EAQ79430.1"/>
    </source>
</evidence>
<dbReference type="Proteomes" id="UP000004358">
    <property type="component" value="Unassembled WGS sequence"/>
</dbReference>
<dbReference type="HOGENOM" id="CLU_3372368_0_0_0"/>